<evidence type="ECO:0000256" key="8">
    <source>
        <dbReference type="ARBA" id="ARBA00022777"/>
    </source>
</evidence>
<evidence type="ECO:0000256" key="15">
    <source>
        <dbReference type="PROSITE-ProRule" id="PRU10141"/>
    </source>
</evidence>
<keyword evidence="5" id="KW-0808">Transferase</keyword>
<comment type="catalytic activity">
    <reaction evidence="12">
        <text>L-seryl-[protein] + ATP = O-phospho-L-seryl-[protein] + ADP + H(+)</text>
        <dbReference type="Rhea" id="RHEA:17989"/>
        <dbReference type="Rhea" id="RHEA-COMP:9863"/>
        <dbReference type="Rhea" id="RHEA-COMP:11604"/>
        <dbReference type="ChEBI" id="CHEBI:15378"/>
        <dbReference type="ChEBI" id="CHEBI:29999"/>
        <dbReference type="ChEBI" id="CHEBI:30616"/>
        <dbReference type="ChEBI" id="CHEBI:83421"/>
        <dbReference type="ChEBI" id="CHEBI:456216"/>
        <dbReference type="EC" id="2.7.12.1"/>
    </reaction>
</comment>
<dbReference type="InterPro" id="IPR001828">
    <property type="entry name" value="ANF_lig-bd_rcpt"/>
</dbReference>
<evidence type="ECO:0000256" key="13">
    <source>
        <dbReference type="ARBA" id="ARBA00049308"/>
    </source>
</evidence>
<dbReference type="EC" id="2.7.12.1" evidence="3"/>
<comment type="catalytic activity">
    <reaction evidence="13">
        <text>L-threonyl-[protein] + ATP = O-phospho-L-threonyl-[protein] + ADP + H(+)</text>
        <dbReference type="Rhea" id="RHEA:46608"/>
        <dbReference type="Rhea" id="RHEA-COMP:11060"/>
        <dbReference type="Rhea" id="RHEA-COMP:11605"/>
        <dbReference type="ChEBI" id="CHEBI:15378"/>
        <dbReference type="ChEBI" id="CHEBI:30013"/>
        <dbReference type="ChEBI" id="CHEBI:30616"/>
        <dbReference type="ChEBI" id="CHEBI:61977"/>
        <dbReference type="ChEBI" id="CHEBI:456216"/>
        <dbReference type="EC" id="2.7.12.1"/>
    </reaction>
</comment>
<comment type="catalytic activity">
    <reaction evidence="14">
        <text>L-tyrosyl-[protein] + ATP = O-phospho-L-tyrosyl-[protein] + ADP + H(+)</text>
        <dbReference type="Rhea" id="RHEA:10596"/>
        <dbReference type="Rhea" id="RHEA-COMP:10136"/>
        <dbReference type="Rhea" id="RHEA-COMP:20101"/>
        <dbReference type="ChEBI" id="CHEBI:15378"/>
        <dbReference type="ChEBI" id="CHEBI:30616"/>
        <dbReference type="ChEBI" id="CHEBI:46858"/>
        <dbReference type="ChEBI" id="CHEBI:61978"/>
        <dbReference type="ChEBI" id="CHEBI:456216"/>
        <dbReference type="EC" id="2.7.12.1"/>
    </reaction>
</comment>
<sequence length="954" mass="107317">MWLVYFTDFFSFGAALKERPRINLATTIIFVPEANTTNFDSQQMQGPGIDVAMEDLRRLYGHIFHFSHTYLVNKARPQVPLLVDDVENFVARFYYEYSAVSDGLALLSPCSREHVPALKFTREFRMLHACSSGSGDDGLPNPQHFSVSIYTVSAIMDFCLVLFRENRWSAIAGMVHRDSIVIERLGRVVRLTFLDWFAGSTPAHKDIHYYDHQYSGDLEAEKTLRTITHVARVVFLFGSEESSQAALKTAEKLGMAGGDYVFFMVTLSRQDETIFPSGTVGPNTNWISNRTRIRPIIISLLSPYQGRPINNLLQKRLLNAAQNTYQQAYPKDQVPTFVYTAYEMYHIFSQVLNATYEKFGRVLDGFEMVPYFRNRTFSVPTGNVTIDSNGIRSVQAIGEIIDPEINQYTSCLIFDPEVKKIVTVSSMQQLWGNSMKKMNSCSKVVLEVQRSFYSLAPVSLPFRGVSPTHTRHLDLRPQIAMGRKSASTGVQRTVSTRHNTHHPYLQLHPQSIAKANLQAAILTGEMEEDDVYSYELASLNETLGTIRQANASRQRPAKSVGSGAAVLQSVFKRRKLTDFEKTEISAYSEVYFLGATKAAKSKAPAPKNDGFDDQAGVYQFVASDHVDYRYELSAQLGTGAFGQVYRAHDHKDGKTVALKIMTNNDKSVKLALQEIRMMTHLGSLDVEKKANLTWLYREFDFRNHKVLVMDACLMDMYSLLCKRMKTKDFEKGTVRKFALGMLRALRFLEQNGIIHCDLKPENVLLVNPSRTGIKLCDFNTSCLFSQRLYHYLQSRYYRAPEILLRIKDRAYGPPIDMWSFGCVLAEIATGSILFPGGDEGDMLAVIMETMGLPTSSFLAACSASGTYFAYGAIPKYCVTEADEWGRPGKLISGSTPCKALRGLPGTRSLAAFLHEDPTSQLVDLLRKCLEWDPAVRITASQALTHAWILNADSQ</sequence>
<dbReference type="InterPro" id="IPR050494">
    <property type="entry name" value="Ser_Thr_dual-spec_kinase"/>
</dbReference>
<evidence type="ECO:0000259" key="16">
    <source>
        <dbReference type="PROSITE" id="PS50011"/>
    </source>
</evidence>
<keyword evidence="7 15" id="KW-0547">Nucleotide-binding</keyword>
<dbReference type="Proteomes" id="UP000192578">
    <property type="component" value="Unassembled WGS sequence"/>
</dbReference>
<protein>
    <recommendedName>
        <fullName evidence="3">dual-specificity kinase</fullName>
        <ecNumber evidence="3">2.7.12.1</ecNumber>
    </recommendedName>
</protein>
<dbReference type="SUPFAM" id="SSF53822">
    <property type="entry name" value="Periplasmic binding protein-like I"/>
    <property type="match status" value="1"/>
</dbReference>
<dbReference type="GO" id="GO:0005634">
    <property type="term" value="C:nucleus"/>
    <property type="evidence" value="ECO:0007669"/>
    <property type="project" value="TreeGrafter"/>
</dbReference>
<dbReference type="Pfam" id="PF01094">
    <property type="entry name" value="ANF_receptor"/>
    <property type="match status" value="1"/>
</dbReference>
<evidence type="ECO:0000256" key="7">
    <source>
        <dbReference type="ARBA" id="ARBA00022741"/>
    </source>
</evidence>
<evidence type="ECO:0000256" key="6">
    <source>
        <dbReference type="ARBA" id="ARBA00022692"/>
    </source>
</evidence>
<keyword evidence="18" id="KW-1185">Reference proteome</keyword>
<dbReference type="AlphaFoldDB" id="A0A1W0X352"/>
<evidence type="ECO:0000256" key="14">
    <source>
        <dbReference type="ARBA" id="ARBA00051680"/>
    </source>
</evidence>
<evidence type="ECO:0000256" key="2">
    <source>
        <dbReference type="ARBA" id="ARBA00008867"/>
    </source>
</evidence>
<dbReference type="InterPro" id="IPR011009">
    <property type="entry name" value="Kinase-like_dom_sf"/>
</dbReference>
<dbReference type="GO" id="GO:0005737">
    <property type="term" value="C:cytoplasm"/>
    <property type="evidence" value="ECO:0007669"/>
    <property type="project" value="TreeGrafter"/>
</dbReference>
<dbReference type="Pfam" id="PF00069">
    <property type="entry name" value="Pkinase"/>
    <property type="match status" value="1"/>
</dbReference>
<feature type="domain" description="Protein kinase" evidence="16">
    <location>
        <begin position="630"/>
        <end position="948"/>
    </location>
</feature>
<feature type="binding site" evidence="15">
    <location>
        <position position="659"/>
    </location>
    <ligand>
        <name>ATP</name>
        <dbReference type="ChEBI" id="CHEBI:30616"/>
    </ligand>
</feature>
<dbReference type="GO" id="GO:0106310">
    <property type="term" value="F:protein serine kinase activity"/>
    <property type="evidence" value="ECO:0007669"/>
    <property type="project" value="RHEA"/>
</dbReference>
<dbReference type="Gene3D" id="3.30.10.30">
    <property type="entry name" value="DYRK"/>
    <property type="match status" value="1"/>
</dbReference>
<dbReference type="InterPro" id="IPR017441">
    <property type="entry name" value="Protein_kinase_ATP_BS"/>
</dbReference>
<name>A0A1W0X352_HYPEX</name>
<evidence type="ECO:0000256" key="1">
    <source>
        <dbReference type="ARBA" id="ARBA00004370"/>
    </source>
</evidence>
<keyword evidence="8 17" id="KW-0418">Kinase</keyword>
<evidence type="ECO:0000313" key="17">
    <source>
        <dbReference type="EMBL" id="OQV21916.1"/>
    </source>
</evidence>
<gene>
    <name evidence="17" type="ORF">BV898_04129</name>
</gene>
<keyword evidence="4" id="KW-0723">Serine/threonine-protein kinase</keyword>
<evidence type="ECO:0000256" key="9">
    <source>
        <dbReference type="ARBA" id="ARBA00022840"/>
    </source>
</evidence>
<dbReference type="GO" id="GO:0004713">
    <property type="term" value="F:protein tyrosine kinase activity"/>
    <property type="evidence" value="ECO:0007669"/>
    <property type="project" value="RHEA"/>
</dbReference>
<dbReference type="GO" id="GO:0016020">
    <property type="term" value="C:membrane"/>
    <property type="evidence" value="ECO:0007669"/>
    <property type="project" value="UniProtKB-SubCell"/>
</dbReference>
<reference evidence="18" key="1">
    <citation type="submission" date="2017-01" db="EMBL/GenBank/DDBJ databases">
        <title>Comparative genomics of anhydrobiosis in the tardigrade Hypsibius dujardini.</title>
        <authorList>
            <person name="Yoshida Y."/>
            <person name="Koutsovoulos G."/>
            <person name="Laetsch D."/>
            <person name="Stevens L."/>
            <person name="Kumar S."/>
            <person name="Horikawa D."/>
            <person name="Ishino K."/>
            <person name="Komine S."/>
            <person name="Tomita M."/>
            <person name="Blaxter M."/>
            <person name="Arakawa K."/>
        </authorList>
    </citation>
    <scope>NUCLEOTIDE SEQUENCE [LARGE SCALE GENOMIC DNA]</scope>
    <source>
        <strain evidence="18">Z151</strain>
    </source>
</reference>
<keyword evidence="6" id="KW-0812">Transmembrane</keyword>
<proteinExistence type="inferred from homology"/>
<dbReference type="PANTHER" id="PTHR24058:SF112">
    <property type="entry name" value="DUAL SPECIFICITY TYROSINE-PHOSPHORYLATION-REGULATED KINASE 3 HOMOLOG-RELATED"/>
    <property type="match status" value="1"/>
</dbReference>
<dbReference type="GO" id="GO:0004712">
    <property type="term" value="F:protein serine/threonine/tyrosine kinase activity"/>
    <property type="evidence" value="ECO:0007669"/>
    <property type="project" value="UniProtKB-EC"/>
</dbReference>
<evidence type="ECO:0000256" key="5">
    <source>
        <dbReference type="ARBA" id="ARBA00022679"/>
    </source>
</evidence>
<accession>A0A1W0X352</accession>
<comment type="similarity">
    <text evidence="2">Belongs to the protein kinase superfamily. CMGC Ser/Thr protein kinase family. MNB/DYRK subfamily.</text>
</comment>
<evidence type="ECO:0000256" key="12">
    <source>
        <dbReference type="ARBA" id="ARBA00049003"/>
    </source>
</evidence>
<organism evidence="17 18">
    <name type="scientific">Hypsibius exemplaris</name>
    <name type="common">Freshwater tardigrade</name>
    <dbReference type="NCBI Taxonomy" id="2072580"/>
    <lineage>
        <taxon>Eukaryota</taxon>
        <taxon>Metazoa</taxon>
        <taxon>Ecdysozoa</taxon>
        <taxon>Tardigrada</taxon>
        <taxon>Eutardigrada</taxon>
        <taxon>Parachela</taxon>
        <taxon>Hypsibioidea</taxon>
        <taxon>Hypsibiidae</taxon>
        <taxon>Hypsibius</taxon>
    </lineage>
</organism>
<dbReference type="GO" id="GO:0005524">
    <property type="term" value="F:ATP binding"/>
    <property type="evidence" value="ECO:0007669"/>
    <property type="project" value="UniProtKB-UniRule"/>
</dbReference>
<dbReference type="PROSITE" id="PS50011">
    <property type="entry name" value="PROTEIN_KINASE_DOM"/>
    <property type="match status" value="1"/>
</dbReference>
<evidence type="ECO:0000256" key="3">
    <source>
        <dbReference type="ARBA" id="ARBA00013203"/>
    </source>
</evidence>
<dbReference type="GO" id="GO:0005856">
    <property type="term" value="C:cytoskeleton"/>
    <property type="evidence" value="ECO:0007669"/>
    <property type="project" value="TreeGrafter"/>
</dbReference>
<dbReference type="Gene3D" id="3.40.50.2300">
    <property type="match status" value="1"/>
</dbReference>
<dbReference type="PROSITE" id="PS00107">
    <property type="entry name" value="PROTEIN_KINASE_ATP"/>
    <property type="match status" value="1"/>
</dbReference>
<evidence type="ECO:0000256" key="10">
    <source>
        <dbReference type="ARBA" id="ARBA00022989"/>
    </source>
</evidence>
<dbReference type="EMBL" id="MTYJ01000020">
    <property type="protein sequence ID" value="OQV21916.1"/>
    <property type="molecule type" value="Genomic_DNA"/>
</dbReference>
<comment type="caution">
    <text evidence="17">The sequence shown here is derived from an EMBL/GenBank/DDBJ whole genome shotgun (WGS) entry which is preliminary data.</text>
</comment>
<keyword evidence="11" id="KW-0472">Membrane</keyword>
<keyword evidence="10" id="KW-1133">Transmembrane helix</keyword>
<dbReference type="GO" id="GO:0004674">
    <property type="term" value="F:protein serine/threonine kinase activity"/>
    <property type="evidence" value="ECO:0007669"/>
    <property type="project" value="UniProtKB-KW"/>
</dbReference>
<dbReference type="SUPFAM" id="SSF56112">
    <property type="entry name" value="Protein kinase-like (PK-like)"/>
    <property type="match status" value="1"/>
</dbReference>
<keyword evidence="9 15" id="KW-0067">ATP-binding</keyword>
<evidence type="ECO:0000313" key="18">
    <source>
        <dbReference type="Proteomes" id="UP000192578"/>
    </source>
</evidence>
<dbReference type="InterPro" id="IPR042521">
    <property type="entry name" value="DYRK"/>
</dbReference>
<dbReference type="InterPro" id="IPR028082">
    <property type="entry name" value="Peripla_BP_I"/>
</dbReference>
<dbReference type="PANTHER" id="PTHR24058">
    <property type="entry name" value="DUAL SPECIFICITY PROTEIN KINASE"/>
    <property type="match status" value="1"/>
</dbReference>
<dbReference type="SMART" id="SM00220">
    <property type="entry name" value="S_TKc"/>
    <property type="match status" value="1"/>
</dbReference>
<evidence type="ECO:0000256" key="11">
    <source>
        <dbReference type="ARBA" id="ARBA00023136"/>
    </source>
</evidence>
<comment type="subcellular location">
    <subcellularLocation>
        <location evidence="1">Membrane</location>
    </subcellularLocation>
</comment>
<dbReference type="InterPro" id="IPR000719">
    <property type="entry name" value="Prot_kinase_dom"/>
</dbReference>
<dbReference type="PROSITE" id="PS00108">
    <property type="entry name" value="PROTEIN_KINASE_ST"/>
    <property type="match status" value="1"/>
</dbReference>
<dbReference type="Gene3D" id="3.30.200.20">
    <property type="entry name" value="Phosphorylase Kinase, domain 1"/>
    <property type="match status" value="1"/>
</dbReference>
<evidence type="ECO:0000256" key="4">
    <source>
        <dbReference type="ARBA" id="ARBA00022527"/>
    </source>
</evidence>
<dbReference type="InterPro" id="IPR008271">
    <property type="entry name" value="Ser/Thr_kinase_AS"/>
</dbReference>
<dbReference type="OrthoDB" id="9332038at2759"/>
<dbReference type="Gene3D" id="1.10.510.10">
    <property type="entry name" value="Transferase(Phosphotransferase) domain 1"/>
    <property type="match status" value="1"/>
</dbReference>